<feature type="compositionally biased region" description="Low complexity" evidence="8">
    <location>
        <begin position="645"/>
        <end position="663"/>
    </location>
</feature>
<feature type="region of interest" description="Disordered" evidence="8">
    <location>
        <begin position="419"/>
        <end position="442"/>
    </location>
</feature>
<dbReference type="CDD" id="cd00086">
    <property type="entry name" value="homeodomain"/>
    <property type="match status" value="1"/>
</dbReference>
<feature type="DNA-binding region" description="Homeobox" evidence="6">
    <location>
        <begin position="437"/>
        <end position="496"/>
    </location>
</feature>
<accession>A0ABR4QK95</accession>
<reference evidence="10 11" key="1">
    <citation type="journal article" date="2022" name="Front. Cell. Infect. Microbiol.">
        <title>The Genomes of Two Strains of Taenia crassiceps the Animal Model for the Study of Human Cysticercosis.</title>
        <authorList>
            <person name="Bobes R.J."/>
            <person name="Estrada K."/>
            <person name="Rios-Valencia D.G."/>
            <person name="Calderon-Gallegos A."/>
            <person name="de la Torre P."/>
            <person name="Carrero J.C."/>
            <person name="Sanchez-Flores A."/>
            <person name="Laclette J.P."/>
        </authorList>
    </citation>
    <scope>NUCLEOTIDE SEQUENCE [LARGE SCALE GENOMIC DNA]</scope>
    <source>
        <strain evidence="10">WFUcys</strain>
    </source>
</reference>
<feature type="compositionally biased region" description="Low complexity" evidence="8">
    <location>
        <begin position="65"/>
        <end position="82"/>
    </location>
</feature>
<dbReference type="PRINTS" id="PR00024">
    <property type="entry name" value="HOMEOBOX"/>
</dbReference>
<evidence type="ECO:0000256" key="8">
    <source>
        <dbReference type="SAM" id="MobiDB-lite"/>
    </source>
</evidence>
<organism evidence="10 11">
    <name type="scientific">Taenia crassiceps</name>
    <dbReference type="NCBI Taxonomy" id="6207"/>
    <lineage>
        <taxon>Eukaryota</taxon>
        <taxon>Metazoa</taxon>
        <taxon>Spiralia</taxon>
        <taxon>Lophotrochozoa</taxon>
        <taxon>Platyhelminthes</taxon>
        <taxon>Cestoda</taxon>
        <taxon>Eucestoda</taxon>
        <taxon>Cyclophyllidea</taxon>
        <taxon>Taeniidae</taxon>
        <taxon>Taenia</taxon>
    </lineage>
</organism>
<dbReference type="PROSITE" id="PS00027">
    <property type="entry name" value="HOMEOBOX_1"/>
    <property type="match status" value="1"/>
</dbReference>
<dbReference type="Pfam" id="PF00046">
    <property type="entry name" value="Homeodomain"/>
    <property type="match status" value="1"/>
</dbReference>
<dbReference type="EMBL" id="JAKROA010000002">
    <property type="protein sequence ID" value="KAL5110060.1"/>
    <property type="molecule type" value="Genomic_DNA"/>
</dbReference>
<comment type="caution">
    <text evidence="10">The sequence shown here is derived from an EMBL/GenBank/DDBJ whole genome shotgun (WGS) entry which is preliminary data.</text>
</comment>
<name>A0ABR4QK95_9CEST</name>
<feature type="compositionally biased region" description="Polar residues" evidence="8">
    <location>
        <begin position="533"/>
        <end position="553"/>
    </location>
</feature>
<dbReference type="InterPro" id="IPR017970">
    <property type="entry name" value="Homeobox_CS"/>
</dbReference>
<evidence type="ECO:0000256" key="3">
    <source>
        <dbReference type="ARBA" id="ARBA00023125"/>
    </source>
</evidence>
<dbReference type="InterPro" id="IPR009057">
    <property type="entry name" value="Homeodomain-like_sf"/>
</dbReference>
<dbReference type="PANTHER" id="PTHR45874">
    <property type="entry name" value="HOMEOBOX PROTEIN ABDOMINAL-B"/>
    <property type="match status" value="1"/>
</dbReference>
<evidence type="ECO:0000256" key="7">
    <source>
        <dbReference type="RuleBase" id="RU000682"/>
    </source>
</evidence>
<dbReference type="PROSITE" id="PS50071">
    <property type="entry name" value="HOMEOBOX_2"/>
    <property type="match status" value="1"/>
</dbReference>
<feature type="compositionally biased region" description="Pro residues" evidence="8">
    <location>
        <begin position="336"/>
        <end position="347"/>
    </location>
</feature>
<keyword evidence="11" id="KW-1185">Reference proteome</keyword>
<evidence type="ECO:0000313" key="10">
    <source>
        <dbReference type="EMBL" id="KAL5110060.1"/>
    </source>
</evidence>
<dbReference type="SMART" id="SM00389">
    <property type="entry name" value="HOX"/>
    <property type="match status" value="1"/>
</dbReference>
<keyword evidence="3 6" id="KW-0238">DNA-binding</keyword>
<feature type="region of interest" description="Disordered" evidence="8">
    <location>
        <begin position="176"/>
        <end position="216"/>
    </location>
</feature>
<feature type="domain" description="Homeobox" evidence="9">
    <location>
        <begin position="435"/>
        <end position="495"/>
    </location>
</feature>
<keyword evidence="5 6" id="KW-0539">Nucleus</keyword>
<dbReference type="Gene3D" id="1.10.10.60">
    <property type="entry name" value="Homeodomain-like"/>
    <property type="match status" value="1"/>
</dbReference>
<dbReference type="InterPro" id="IPR001356">
    <property type="entry name" value="HD"/>
</dbReference>
<feature type="region of interest" description="Disordered" evidence="8">
    <location>
        <begin position="62"/>
        <end position="94"/>
    </location>
</feature>
<feature type="region of interest" description="Disordered" evidence="8">
    <location>
        <begin position="251"/>
        <end position="374"/>
    </location>
</feature>
<comment type="subcellular location">
    <subcellularLocation>
        <location evidence="1 6 7">Nucleus</location>
    </subcellularLocation>
</comment>
<evidence type="ECO:0000256" key="1">
    <source>
        <dbReference type="ARBA" id="ARBA00004123"/>
    </source>
</evidence>
<evidence type="ECO:0000256" key="2">
    <source>
        <dbReference type="ARBA" id="ARBA00006317"/>
    </source>
</evidence>
<evidence type="ECO:0000259" key="9">
    <source>
        <dbReference type="PROSITE" id="PS50071"/>
    </source>
</evidence>
<feature type="compositionally biased region" description="Basic and acidic residues" evidence="8">
    <location>
        <begin position="507"/>
        <end position="518"/>
    </location>
</feature>
<dbReference type="PANTHER" id="PTHR45874:SF4">
    <property type="entry name" value="HOMEOBOX PROTEIN ABDOMINAL-B"/>
    <property type="match status" value="1"/>
</dbReference>
<comment type="similarity">
    <text evidence="2">Belongs to the Abd-B homeobox family.</text>
</comment>
<protein>
    <recommendedName>
        <fullName evidence="9">Homeobox domain-containing protein</fullName>
    </recommendedName>
</protein>
<evidence type="ECO:0000256" key="6">
    <source>
        <dbReference type="PROSITE-ProRule" id="PRU00108"/>
    </source>
</evidence>
<gene>
    <name evidence="10" type="ORF">TcWFU_003125</name>
</gene>
<sequence length="675" mass="71570">MIGEPTTRNIVKSVFLRGYFTLLSSQTVNLSLTDGIRTHWPPKMASIQNTFDLRNPYTSSGMINSQPSVFSQPSSQAPQSTPQPIPSESDYHSGAADYSISSFSRIPSAYPLQQLMQQSSKAATDMPFRKPAPQSDFLSDLSGFVGNGCVANSEFANSPSLQAAAALAAQHRPLYRPFNTEAPSPPQSAGRLRSPPFSSSGNLPPRSSAESEQTLGDSKSLGALLREIAGVPASTSVSAGAAATMNTLRQASVGSSGRIGDMPRYENPSIPGFGGVGEQSLLGQQHPSEGFLDTLTSGTPGRLPPPPRSLFHSPTNGLQHPHAAAMMSPVLSPPASHQPPPPPPAPPSSHQQYFGPQPNQPQSHGVSTPPGLFQTPRIANSVQAAAAAAALALGNSSGPMAPIPTSSDVTNRLGPPPCFMPSSMMPNNADEEDAPRGRKKRKPYTRYQTMVLENEYLVATYITRQKRWEISCKLHLTERQVKVWFQNRRMKSKKLQARAPNLNSTNSKHDSSGAEEGHGGGTGDGGGGSRSGCPSTVSSLDSGAPSQHPSNLQPSYNSAGGGNGGGAYPSAPPPFHFTSSMKMDPSKSPDQQSDEKDSLSVVNPFEPPKLQPTQSVVSGTFDPSRRFDLPYSGGIHMPPPPPPFSSAASAGPPFQLPQFLQHQQPPPHPPRTRDV</sequence>
<proteinExistence type="inferred from homology"/>
<evidence type="ECO:0000256" key="4">
    <source>
        <dbReference type="ARBA" id="ARBA00023155"/>
    </source>
</evidence>
<dbReference type="Proteomes" id="UP001651158">
    <property type="component" value="Unassembled WGS sequence"/>
</dbReference>
<dbReference type="SUPFAM" id="SSF46689">
    <property type="entry name" value="Homeodomain-like"/>
    <property type="match status" value="1"/>
</dbReference>
<keyword evidence="4 6" id="KW-0371">Homeobox</keyword>
<feature type="compositionally biased region" description="Gly residues" evidence="8">
    <location>
        <begin position="519"/>
        <end position="530"/>
    </location>
</feature>
<dbReference type="InterPro" id="IPR020479">
    <property type="entry name" value="HD_metazoa"/>
</dbReference>
<evidence type="ECO:0000256" key="5">
    <source>
        <dbReference type="ARBA" id="ARBA00023242"/>
    </source>
</evidence>
<evidence type="ECO:0000313" key="11">
    <source>
        <dbReference type="Proteomes" id="UP001651158"/>
    </source>
</evidence>
<feature type="region of interest" description="Disordered" evidence="8">
    <location>
        <begin position="491"/>
        <end position="675"/>
    </location>
</feature>
<dbReference type="InterPro" id="IPR046333">
    <property type="entry name" value="HXA10/ABDB-like"/>
</dbReference>